<reference evidence="1 2" key="1">
    <citation type="journal article" date="2021" name="Commun. Biol.">
        <title>The genome of Shorea leprosula (Dipterocarpaceae) highlights the ecological relevance of drought in aseasonal tropical rainforests.</title>
        <authorList>
            <person name="Ng K.K.S."/>
            <person name="Kobayashi M.J."/>
            <person name="Fawcett J.A."/>
            <person name="Hatakeyama M."/>
            <person name="Paape T."/>
            <person name="Ng C.H."/>
            <person name="Ang C.C."/>
            <person name="Tnah L.H."/>
            <person name="Lee C.T."/>
            <person name="Nishiyama T."/>
            <person name="Sese J."/>
            <person name="O'Brien M.J."/>
            <person name="Copetti D."/>
            <person name="Mohd Noor M.I."/>
            <person name="Ong R.C."/>
            <person name="Putra M."/>
            <person name="Sireger I.Z."/>
            <person name="Indrioko S."/>
            <person name="Kosugi Y."/>
            <person name="Izuno A."/>
            <person name="Isagi Y."/>
            <person name="Lee S.L."/>
            <person name="Shimizu K.K."/>
        </authorList>
    </citation>
    <scope>NUCLEOTIDE SEQUENCE [LARGE SCALE GENOMIC DNA]</scope>
    <source>
        <strain evidence="1">214</strain>
    </source>
</reference>
<accession>A0AAV5JFL6</accession>
<dbReference type="Proteomes" id="UP001054252">
    <property type="component" value="Unassembled WGS sequence"/>
</dbReference>
<name>A0AAV5JFL6_9ROSI</name>
<keyword evidence="2" id="KW-1185">Reference proteome</keyword>
<protein>
    <submittedName>
        <fullName evidence="1">Uncharacterized protein</fullName>
    </submittedName>
</protein>
<organism evidence="1 2">
    <name type="scientific">Rubroshorea leprosula</name>
    <dbReference type="NCBI Taxonomy" id="152421"/>
    <lineage>
        <taxon>Eukaryota</taxon>
        <taxon>Viridiplantae</taxon>
        <taxon>Streptophyta</taxon>
        <taxon>Embryophyta</taxon>
        <taxon>Tracheophyta</taxon>
        <taxon>Spermatophyta</taxon>
        <taxon>Magnoliopsida</taxon>
        <taxon>eudicotyledons</taxon>
        <taxon>Gunneridae</taxon>
        <taxon>Pentapetalae</taxon>
        <taxon>rosids</taxon>
        <taxon>malvids</taxon>
        <taxon>Malvales</taxon>
        <taxon>Dipterocarpaceae</taxon>
        <taxon>Rubroshorea</taxon>
    </lineage>
</organism>
<evidence type="ECO:0000313" key="2">
    <source>
        <dbReference type="Proteomes" id="UP001054252"/>
    </source>
</evidence>
<dbReference type="EMBL" id="BPVZ01000031">
    <property type="protein sequence ID" value="GKV10184.1"/>
    <property type="molecule type" value="Genomic_DNA"/>
</dbReference>
<dbReference type="AlphaFoldDB" id="A0AAV5JFL6"/>
<sequence length="43" mass="4824">MESSGKHIHGTEPPVPHHGGKFSVTLAFSLLSTWWKPHQFGRI</sequence>
<evidence type="ECO:0000313" key="1">
    <source>
        <dbReference type="EMBL" id="GKV10184.1"/>
    </source>
</evidence>
<gene>
    <name evidence="1" type="ORF">SLEP1_g21591</name>
</gene>
<proteinExistence type="predicted"/>
<comment type="caution">
    <text evidence="1">The sequence shown here is derived from an EMBL/GenBank/DDBJ whole genome shotgun (WGS) entry which is preliminary data.</text>
</comment>